<evidence type="ECO:0000256" key="4">
    <source>
        <dbReference type="ARBA" id="ARBA00023163"/>
    </source>
</evidence>
<dbReference type="SUPFAM" id="SSF46689">
    <property type="entry name" value="Homeodomain-like"/>
    <property type="match status" value="1"/>
</dbReference>
<evidence type="ECO:0000256" key="5">
    <source>
        <dbReference type="PROSITE-ProRule" id="PRU00335"/>
    </source>
</evidence>
<dbReference type="Gene3D" id="1.10.357.10">
    <property type="entry name" value="Tetracycline Repressor, domain 2"/>
    <property type="match status" value="1"/>
</dbReference>
<dbReference type="Pfam" id="PF00440">
    <property type="entry name" value="TetR_N"/>
    <property type="match status" value="1"/>
</dbReference>
<dbReference type="Gene3D" id="1.10.10.60">
    <property type="entry name" value="Homeodomain-like"/>
    <property type="match status" value="1"/>
</dbReference>
<reference evidence="8 9" key="1">
    <citation type="submission" date="2021-01" db="EMBL/GenBank/DDBJ databases">
        <title>Actinoplanes sp. nov. LDG1-01 isolated from lichen.</title>
        <authorList>
            <person name="Saeng-In P."/>
            <person name="Phongsopitanun W."/>
            <person name="Kanchanasin P."/>
            <person name="Yuki M."/>
            <person name="Kudo T."/>
            <person name="Ohkuma M."/>
            <person name="Tanasupawat S."/>
        </authorList>
    </citation>
    <scope>NUCLEOTIDE SEQUENCE [LARGE SCALE GENOMIC DNA]</scope>
    <source>
        <strain evidence="8 9">LDG1-01</strain>
    </source>
</reference>
<dbReference type="PANTHER" id="PTHR30055:SF151">
    <property type="entry name" value="TRANSCRIPTIONAL REGULATORY PROTEIN"/>
    <property type="match status" value="1"/>
</dbReference>
<dbReference type="InterPro" id="IPR050109">
    <property type="entry name" value="HTH-type_TetR-like_transc_reg"/>
</dbReference>
<dbReference type="EMBL" id="JAENHO010000016">
    <property type="protein sequence ID" value="MBL7260927.1"/>
    <property type="molecule type" value="Genomic_DNA"/>
</dbReference>
<dbReference type="PROSITE" id="PS50977">
    <property type="entry name" value="HTH_TETR_2"/>
    <property type="match status" value="1"/>
</dbReference>
<keyword evidence="2" id="KW-0805">Transcription regulation</keyword>
<dbReference type="Proteomes" id="UP000598996">
    <property type="component" value="Unassembled WGS sequence"/>
</dbReference>
<evidence type="ECO:0000313" key="9">
    <source>
        <dbReference type="Proteomes" id="UP000598996"/>
    </source>
</evidence>
<proteinExistence type="predicted"/>
<evidence type="ECO:0000259" key="7">
    <source>
        <dbReference type="PROSITE" id="PS50977"/>
    </source>
</evidence>
<feature type="DNA-binding region" description="H-T-H motif" evidence="5">
    <location>
        <begin position="173"/>
        <end position="192"/>
    </location>
</feature>
<feature type="domain" description="HTH tetR-type" evidence="7">
    <location>
        <begin position="150"/>
        <end position="210"/>
    </location>
</feature>
<keyword evidence="4" id="KW-0804">Transcription</keyword>
<dbReference type="InterPro" id="IPR036271">
    <property type="entry name" value="Tet_transcr_reg_TetR-rel_C_sf"/>
</dbReference>
<evidence type="ECO:0000256" key="3">
    <source>
        <dbReference type="ARBA" id="ARBA00023125"/>
    </source>
</evidence>
<organism evidence="8 9">
    <name type="scientific">Paractinoplanes lichenicola</name>
    <dbReference type="NCBI Taxonomy" id="2802976"/>
    <lineage>
        <taxon>Bacteria</taxon>
        <taxon>Bacillati</taxon>
        <taxon>Actinomycetota</taxon>
        <taxon>Actinomycetes</taxon>
        <taxon>Micromonosporales</taxon>
        <taxon>Micromonosporaceae</taxon>
        <taxon>Paractinoplanes</taxon>
    </lineage>
</organism>
<dbReference type="Pfam" id="PF02909">
    <property type="entry name" value="TetR_C_1"/>
    <property type="match status" value="1"/>
</dbReference>
<dbReference type="PRINTS" id="PR00400">
    <property type="entry name" value="TETREPRESSOR"/>
</dbReference>
<comment type="caution">
    <text evidence="8">The sequence shown here is derived from an EMBL/GenBank/DDBJ whole genome shotgun (WGS) entry which is preliminary data.</text>
</comment>
<dbReference type="PANTHER" id="PTHR30055">
    <property type="entry name" value="HTH-TYPE TRANSCRIPTIONAL REGULATOR RUTR"/>
    <property type="match status" value="1"/>
</dbReference>
<accession>A0ABS1W2H1</accession>
<evidence type="ECO:0000256" key="1">
    <source>
        <dbReference type="ARBA" id="ARBA00022491"/>
    </source>
</evidence>
<dbReference type="InterPro" id="IPR001647">
    <property type="entry name" value="HTH_TetR"/>
</dbReference>
<gene>
    <name evidence="8" type="ORF">JKJ07_42245</name>
</gene>
<evidence type="ECO:0000256" key="6">
    <source>
        <dbReference type="SAM" id="MobiDB-lite"/>
    </source>
</evidence>
<feature type="region of interest" description="Disordered" evidence="6">
    <location>
        <begin position="1"/>
        <end position="46"/>
    </location>
</feature>
<evidence type="ECO:0000256" key="2">
    <source>
        <dbReference type="ARBA" id="ARBA00023015"/>
    </source>
</evidence>
<keyword evidence="3 5" id="KW-0238">DNA-binding</keyword>
<protein>
    <submittedName>
        <fullName evidence="8">TetR/AcrR family transcriptional regulator</fullName>
    </submittedName>
</protein>
<dbReference type="InterPro" id="IPR009057">
    <property type="entry name" value="Homeodomain-like_sf"/>
</dbReference>
<sequence>MHDEHTHPLKERIETNDPGPRKRLTPRRFGVAAGQRPASGAATPQPAFRQHVQQPYEGGGSFWGEAGLGHLVPGGAVARPRTATTGVAAPDRGAAYLHGAPLSGAERQVCTSYTIRRTRKERQPVAEARRTIDLLWFPDAVEKRRGRRQGLSVPRVVETGVTLADDEGLEAVTMRRVAHELGVVPMTLYTYVPDKATLLELMLDRVYLAMSRVERPGEPWRDRLAAIAEENRRLYAEHPWAAEMPAGRPPLGPGLMAKYEHELKAFEGCGLDDVTTDAALTFLIGFVQSSARAGAVAAAQEGTDAQWWEVNKPRFSVVLDERAYPTATRVGAAAGAAQRAAINPDHAYGFGLERVLDGLGVLIATRPAD</sequence>
<keyword evidence="9" id="KW-1185">Reference proteome</keyword>
<dbReference type="SUPFAM" id="SSF48498">
    <property type="entry name" value="Tetracyclin repressor-like, C-terminal domain"/>
    <property type="match status" value="1"/>
</dbReference>
<evidence type="ECO:0000313" key="8">
    <source>
        <dbReference type="EMBL" id="MBL7260927.1"/>
    </source>
</evidence>
<feature type="compositionally biased region" description="Basic and acidic residues" evidence="6">
    <location>
        <begin position="1"/>
        <end position="15"/>
    </location>
</feature>
<name>A0ABS1W2H1_9ACTN</name>
<keyword evidence="1" id="KW-0678">Repressor</keyword>
<dbReference type="InterPro" id="IPR004111">
    <property type="entry name" value="Repressor_TetR_C"/>
</dbReference>
<dbReference type="InterPro" id="IPR003012">
    <property type="entry name" value="Tet_transcr_reg_TetR"/>
</dbReference>